<sequence>MRVNGKGLKEIPDSYNTIRPRESLTPGLMIMSISYTITRPAGLLLVLKKFTYTERVSRIVKRNQRKRRITFSLFLARDSRTNDCIKHRMCSQMIICR</sequence>
<organism evidence="1 2">
    <name type="scientific">Allacma fusca</name>
    <dbReference type="NCBI Taxonomy" id="39272"/>
    <lineage>
        <taxon>Eukaryota</taxon>
        <taxon>Metazoa</taxon>
        <taxon>Ecdysozoa</taxon>
        <taxon>Arthropoda</taxon>
        <taxon>Hexapoda</taxon>
        <taxon>Collembola</taxon>
        <taxon>Symphypleona</taxon>
        <taxon>Sminthuridae</taxon>
        <taxon>Allacma</taxon>
    </lineage>
</organism>
<keyword evidence="2" id="KW-1185">Reference proteome</keyword>
<dbReference type="Proteomes" id="UP000708208">
    <property type="component" value="Unassembled WGS sequence"/>
</dbReference>
<evidence type="ECO:0000313" key="2">
    <source>
        <dbReference type="Proteomes" id="UP000708208"/>
    </source>
</evidence>
<dbReference type="AlphaFoldDB" id="A0A8J2LD45"/>
<reference evidence="1" key="1">
    <citation type="submission" date="2021-06" db="EMBL/GenBank/DDBJ databases">
        <authorList>
            <person name="Hodson N. C."/>
            <person name="Mongue J. A."/>
            <person name="Jaron S. K."/>
        </authorList>
    </citation>
    <scope>NUCLEOTIDE SEQUENCE</scope>
</reference>
<accession>A0A8J2LD45</accession>
<protein>
    <submittedName>
        <fullName evidence="1">Uncharacterized protein</fullName>
    </submittedName>
</protein>
<name>A0A8J2LD45_9HEXA</name>
<dbReference type="EMBL" id="CAJVCH010567664">
    <property type="protein sequence ID" value="CAG7832923.1"/>
    <property type="molecule type" value="Genomic_DNA"/>
</dbReference>
<evidence type="ECO:0000313" key="1">
    <source>
        <dbReference type="EMBL" id="CAG7832923.1"/>
    </source>
</evidence>
<gene>
    <name evidence="1" type="ORF">AFUS01_LOCUS42578</name>
</gene>
<proteinExistence type="predicted"/>
<comment type="caution">
    <text evidence="1">The sequence shown here is derived from an EMBL/GenBank/DDBJ whole genome shotgun (WGS) entry which is preliminary data.</text>
</comment>